<evidence type="ECO:0000313" key="2">
    <source>
        <dbReference type="EMBL" id="TNC26436.1"/>
    </source>
</evidence>
<name>A0A5C4M4X8_9PSEU</name>
<accession>A0A5C4M4X8</accession>
<dbReference type="Proteomes" id="UP000305546">
    <property type="component" value="Unassembled WGS sequence"/>
</dbReference>
<feature type="region of interest" description="Disordered" evidence="1">
    <location>
        <begin position="1"/>
        <end position="20"/>
    </location>
</feature>
<comment type="caution">
    <text evidence="2">The sequence shown here is derived from an EMBL/GenBank/DDBJ whole genome shotgun (WGS) entry which is preliminary data.</text>
</comment>
<gene>
    <name evidence="2" type="ORF">FG385_11820</name>
</gene>
<evidence type="ECO:0000256" key="1">
    <source>
        <dbReference type="SAM" id="MobiDB-lite"/>
    </source>
</evidence>
<reference evidence="2 3" key="1">
    <citation type="submission" date="2019-06" db="EMBL/GenBank/DDBJ databases">
        <title>Amycolatopsis alkalitolerans sp. nov., isolated from Gastrodia elata Blume.</title>
        <authorList>
            <person name="Narsing Rao M.P."/>
            <person name="Li W.J."/>
        </authorList>
    </citation>
    <scope>NUCLEOTIDE SEQUENCE [LARGE SCALE GENOMIC DNA]</scope>
    <source>
        <strain evidence="2 3">SYSUP0005</strain>
    </source>
</reference>
<protein>
    <submittedName>
        <fullName evidence="2">Uncharacterized protein</fullName>
    </submittedName>
</protein>
<dbReference type="EMBL" id="VDFW01000008">
    <property type="protein sequence ID" value="TNC26436.1"/>
    <property type="molecule type" value="Genomic_DNA"/>
</dbReference>
<evidence type="ECO:0000313" key="3">
    <source>
        <dbReference type="Proteomes" id="UP000305546"/>
    </source>
</evidence>
<proteinExistence type="predicted"/>
<dbReference type="AlphaFoldDB" id="A0A5C4M4X8"/>
<keyword evidence="3" id="KW-1185">Reference proteome</keyword>
<dbReference type="RefSeq" id="WP_139096725.1">
    <property type="nucleotide sequence ID" value="NZ_VDFW01000008.1"/>
</dbReference>
<sequence>MADNARRHEEPAPRRTDPFSLEAYLERQRAEFADGPTMAEILEDLDRFREGGIPRETIAATVREDRDA</sequence>
<organism evidence="2 3">
    <name type="scientific">Amycolatopsis alkalitolerans</name>
    <dbReference type="NCBI Taxonomy" id="2547244"/>
    <lineage>
        <taxon>Bacteria</taxon>
        <taxon>Bacillati</taxon>
        <taxon>Actinomycetota</taxon>
        <taxon>Actinomycetes</taxon>
        <taxon>Pseudonocardiales</taxon>
        <taxon>Pseudonocardiaceae</taxon>
        <taxon>Amycolatopsis</taxon>
    </lineage>
</organism>
<feature type="compositionally biased region" description="Basic and acidic residues" evidence="1">
    <location>
        <begin position="1"/>
        <end position="17"/>
    </location>
</feature>
<dbReference type="OrthoDB" id="3638220at2"/>